<protein>
    <submittedName>
        <fullName evidence="6">LysR family transcriptional regulator</fullName>
    </submittedName>
</protein>
<dbReference type="InterPro" id="IPR036390">
    <property type="entry name" value="WH_DNA-bd_sf"/>
</dbReference>
<evidence type="ECO:0000256" key="2">
    <source>
        <dbReference type="ARBA" id="ARBA00023015"/>
    </source>
</evidence>
<name>A0A558JBB9_9GAMM</name>
<dbReference type="GO" id="GO:0003700">
    <property type="term" value="F:DNA-binding transcription factor activity"/>
    <property type="evidence" value="ECO:0007669"/>
    <property type="project" value="InterPro"/>
</dbReference>
<comment type="caution">
    <text evidence="6">The sequence shown here is derived from an EMBL/GenBank/DDBJ whole genome shotgun (WGS) entry which is preliminary data.</text>
</comment>
<evidence type="ECO:0000256" key="4">
    <source>
        <dbReference type="ARBA" id="ARBA00023163"/>
    </source>
</evidence>
<dbReference type="FunFam" id="3.40.190.290:FF:000001">
    <property type="entry name" value="Transcriptional regulator, LysR family"/>
    <property type="match status" value="1"/>
</dbReference>
<keyword evidence="3" id="KW-0238">DNA-binding</keyword>
<evidence type="ECO:0000313" key="7">
    <source>
        <dbReference type="Proteomes" id="UP000317288"/>
    </source>
</evidence>
<dbReference type="SUPFAM" id="SSF46785">
    <property type="entry name" value="Winged helix' DNA-binding domain"/>
    <property type="match status" value="1"/>
</dbReference>
<feature type="domain" description="HTH lysR-type" evidence="5">
    <location>
        <begin position="1"/>
        <end position="59"/>
    </location>
</feature>
<gene>
    <name evidence="6" type="ORF">FQP89_07495</name>
</gene>
<proteinExistence type="inferred from homology"/>
<dbReference type="AlphaFoldDB" id="A0A558JBB9"/>
<dbReference type="InterPro" id="IPR058163">
    <property type="entry name" value="LysR-type_TF_proteobact-type"/>
</dbReference>
<dbReference type="FunFam" id="1.10.10.10:FF:000001">
    <property type="entry name" value="LysR family transcriptional regulator"/>
    <property type="match status" value="1"/>
</dbReference>
<dbReference type="CDD" id="cd08472">
    <property type="entry name" value="PBP2_CrgA_like_3"/>
    <property type="match status" value="1"/>
</dbReference>
<dbReference type="Gene3D" id="1.10.10.10">
    <property type="entry name" value="Winged helix-like DNA-binding domain superfamily/Winged helix DNA-binding domain"/>
    <property type="match status" value="1"/>
</dbReference>
<dbReference type="RefSeq" id="WP_144810488.1">
    <property type="nucleotide sequence ID" value="NZ_VNFE01000002.1"/>
</dbReference>
<dbReference type="InterPro" id="IPR005119">
    <property type="entry name" value="LysR_subst-bd"/>
</dbReference>
<accession>A0A558JBB9</accession>
<dbReference type="GO" id="GO:0043565">
    <property type="term" value="F:sequence-specific DNA binding"/>
    <property type="evidence" value="ECO:0007669"/>
    <property type="project" value="TreeGrafter"/>
</dbReference>
<dbReference type="PANTHER" id="PTHR30537">
    <property type="entry name" value="HTH-TYPE TRANSCRIPTIONAL REGULATOR"/>
    <property type="match status" value="1"/>
</dbReference>
<keyword evidence="2" id="KW-0805">Transcription regulation</keyword>
<reference evidence="6 7" key="1">
    <citation type="submission" date="2019-07" db="EMBL/GenBank/DDBJ databases">
        <title>Diversity of Bacteria from Kongsfjorden, Arctic.</title>
        <authorList>
            <person name="Yu Y."/>
        </authorList>
    </citation>
    <scope>NUCLEOTIDE SEQUENCE [LARGE SCALE GENOMIC DNA]</scope>
    <source>
        <strain evidence="6 7">SM1922</strain>
    </source>
</reference>
<sequence length="308" mass="34604">MDRLQAMQIFARVVEMHGFSKAAENLSIPPSTVTRAIKELENFLGVKLLQRTTRHLNLTPDGSLYYEQCRRLLTELETVEASFPGSAGRAKGKLRVGMTASMARLFVLPAIKTFQARYPDIELTLTMSDRTVELVPEGIDCVIRAGVPQDSPTLVARRIASFEWLTCASPGYLKEHGEPQSLEDLKHHHAVGFLPGHQGRSMDWRFVVNDEERVVRMSENLIVNDTDTYIACGLEGLGLIRAASYMVLPHLHSGELQRVLSHSQAPAVPISVMYPQNRHLSPSVRAFVDWVIERIQLAEPRWQISNII</sequence>
<dbReference type="PROSITE" id="PS50931">
    <property type="entry name" value="HTH_LYSR"/>
    <property type="match status" value="1"/>
</dbReference>
<organism evidence="6 7">
    <name type="scientific">Vreelandella titanicae</name>
    <dbReference type="NCBI Taxonomy" id="664683"/>
    <lineage>
        <taxon>Bacteria</taxon>
        <taxon>Pseudomonadati</taxon>
        <taxon>Pseudomonadota</taxon>
        <taxon>Gammaproteobacteria</taxon>
        <taxon>Oceanospirillales</taxon>
        <taxon>Halomonadaceae</taxon>
        <taxon>Vreelandella</taxon>
    </lineage>
</organism>
<evidence type="ECO:0000313" key="6">
    <source>
        <dbReference type="EMBL" id="TVU90923.1"/>
    </source>
</evidence>
<dbReference type="Pfam" id="PF03466">
    <property type="entry name" value="LysR_substrate"/>
    <property type="match status" value="1"/>
</dbReference>
<comment type="similarity">
    <text evidence="1">Belongs to the LysR transcriptional regulatory family.</text>
</comment>
<dbReference type="InterPro" id="IPR036388">
    <property type="entry name" value="WH-like_DNA-bd_sf"/>
</dbReference>
<dbReference type="GO" id="GO:0006351">
    <property type="term" value="P:DNA-templated transcription"/>
    <property type="evidence" value="ECO:0007669"/>
    <property type="project" value="TreeGrafter"/>
</dbReference>
<dbReference type="SUPFAM" id="SSF53850">
    <property type="entry name" value="Periplasmic binding protein-like II"/>
    <property type="match status" value="1"/>
</dbReference>
<dbReference type="Gene3D" id="3.40.190.290">
    <property type="match status" value="1"/>
</dbReference>
<evidence type="ECO:0000256" key="3">
    <source>
        <dbReference type="ARBA" id="ARBA00023125"/>
    </source>
</evidence>
<keyword evidence="4" id="KW-0804">Transcription</keyword>
<dbReference type="PANTHER" id="PTHR30537:SF72">
    <property type="entry name" value="LYSR FAMILY TRANSCRIPTIONAL REGULATOR"/>
    <property type="match status" value="1"/>
</dbReference>
<evidence type="ECO:0000259" key="5">
    <source>
        <dbReference type="PROSITE" id="PS50931"/>
    </source>
</evidence>
<dbReference type="EMBL" id="VNFE01000002">
    <property type="protein sequence ID" value="TVU90923.1"/>
    <property type="molecule type" value="Genomic_DNA"/>
</dbReference>
<dbReference type="InterPro" id="IPR000847">
    <property type="entry name" value="LysR_HTH_N"/>
</dbReference>
<dbReference type="Pfam" id="PF00126">
    <property type="entry name" value="HTH_1"/>
    <property type="match status" value="1"/>
</dbReference>
<dbReference type="Proteomes" id="UP000317288">
    <property type="component" value="Unassembled WGS sequence"/>
</dbReference>
<evidence type="ECO:0000256" key="1">
    <source>
        <dbReference type="ARBA" id="ARBA00009437"/>
    </source>
</evidence>